<reference evidence="1" key="2">
    <citation type="journal article" date="2015" name="Data Brief">
        <title>Shoot transcriptome of the giant reed, Arundo donax.</title>
        <authorList>
            <person name="Barrero R.A."/>
            <person name="Guerrero F.D."/>
            <person name="Moolhuijzen P."/>
            <person name="Goolsby J.A."/>
            <person name="Tidwell J."/>
            <person name="Bellgard S.E."/>
            <person name="Bellgard M.I."/>
        </authorList>
    </citation>
    <scope>NUCLEOTIDE SEQUENCE</scope>
    <source>
        <tissue evidence="1">Shoot tissue taken approximately 20 cm above the soil surface</tissue>
    </source>
</reference>
<organism evidence="1">
    <name type="scientific">Arundo donax</name>
    <name type="common">Giant reed</name>
    <name type="synonym">Donax arundinaceus</name>
    <dbReference type="NCBI Taxonomy" id="35708"/>
    <lineage>
        <taxon>Eukaryota</taxon>
        <taxon>Viridiplantae</taxon>
        <taxon>Streptophyta</taxon>
        <taxon>Embryophyta</taxon>
        <taxon>Tracheophyta</taxon>
        <taxon>Spermatophyta</taxon>
        <taxon>Magnoliopsida</taxon>
        <taxon>Liliopsida</taxon>
        <taxon>Poales</taxon>
        <taxon>Poaceae</taxon>
        <taxon>PACMAD clade</taxon>
        <taxon>Arundinoideae</taxon>
        <taxon>Arundineae</taxon>
        <taxon>Arundo</taxon>
    </lineage>
</organism>
<proteinExistence type="predicted"/>
<protein>
    <submittedName>
        <fullName evidence="1">Uncharacterized protein</fullName>
    </submittedName>
</protein>
<accession>A0A0A9HR98</accession>
<evidence type="ECO:0000313" key="1">
    <source>
        <dbReference type="EMBL" id="JAE39247.1"/>
    </source>
</evidence>
<sequence>MDVFIHFLFLVLTPPCFFPSYKKHLRKY</sequence>
<dbReference type="EMBL" id="GBRH01158649">
    <property type="protein sequence ID" value="JAE39247.1"/>
    <property type="molecule type" value="Transcribed_RNA"/>
</dbReference>
<name>A0A0A9HR98_ARUDO</name>
<dbReference type="AlphaFoldDB" id="A0A0A9HR98"/>
<reference evidence="1" key="1">
    <citation type="submission" date="2014-09" db="EMBL/GenBank/DDBJ databases">
        <authorList>
            <person name="Magalhaes I.L.F."/>
            <person name="Oliveira U."/>
            <person name="Santos F.R."/>
            <person name="Vidigal T.H.D.A."/>
            <person name="Brescovit A.D."/>
            <person name="Santos A.J."/>
        </authorList>
    </citation>
    <scope>NUCLEOTIDE SEQUENCE</scope>
    <source>
        <tissue evidence="1">Shoot tissue taken approximately 20 cm above the soil surface</tissue>
    </source>
</reference>